<evidence type="ECO:0000256" key="5">
    <source>
        <dbReference type="ARBA" id="ARBA00022643"/>
    </source>
</evidence>
<name>A0A0S7E8I0_9FLAO</name>
<evidence type="ECO:0000256" key="14">
    <source>
        <dbReference type="ARBA" id="ARBA00049494"/>
    </source>
</evidence>
<dbReference type="PANTHER" id="PTHR22749">
    <property type="entry name" value="RIBOFLAVIN KINASE/FMN ADENYLYLTRANSFERASE"/>
    <property type="match status" value="1"/>
</dbReference>
<dbReference type="EMBL" id="CP013690">
    <property type="protein sequence ID" value="ALU25847.1"/>
    <property type="molecule type" value="Genomic_DNA"/>
</dbReference>
<dbReference type="EC" id="2.7.1.26" evidence="15"/>
<evidence type="ECO:0000256" key="3">
    <source>
        <dbReference type="ARBA" id="ARBA00005201"/>
    </source>
</evidence>
<dbReference type="Pfam" id="PF06574">
    <property type="entry name" value="FAD_syn"/>
    <property type="match status" value="1"/>
</dbReference>
<keyword evidence="4 15" id="KW-0285">Flavoprotein</keyword>
<dbReference type="GO" id="GO:0008531">
    <property type="term" value="F:riboflavin kinase activity"/>
    <property type="evidence" value="ECO:0007669"/>
    <property type="project" value="UniProtKB-UniRule"/>
</dbReference>
<comment type="similarity">
    <text evidence="15">Belongs to the ribF family.</text>
</comment>
<gene>
    <name evidence="16" type="ORF">AS202_06695</name>
</gene>
<evidence type="ECO:0000256" key="15">
    <source>
        <dbReference type="PIRNR" id="PIRNR004491"/>
    </source>
</evidence>
<dbReference type="InterPro" id="IPR015865">
    <property type="entry name" value="Riboflavin_kinase_bac/euk"/>
</dbReference>
<dbReference type="GeneID" id="66974478"/>
<evidence type="ECO:0000256" key="10">
    <source>
        <dbReference type="ARBA" id="ARBA00022827"/>
    </source>
</evidence>
<evidence type="ECO:0000256" key="2">
    <source>
        <dbReference type="ARBA" id="ARBA00004726"/>
    </source>
</evidence>
<evidence type="ECO:0000256" key="7">
    <source>
        <dbReference type="ARBA" id="ARBA00022695"/>
    </source>
</evidence>
<dbReference type="FunFam" id="2.40.30.30:FF:000003">
    <property type="entry name" value="Riboflavin biosynthesis protein"/>
    <property type="match status" value="1"/>
</dbReference>
<keyword evidence="12" id="KW-0511">Multifunctional enzyme</keyword>
<evidence type="ECO:0000256" key="12">
    <source>
        <dbReference type="ARBA" id="ARBA00023268"/>
    </source>
</evidence>
<dbReference type="SUPFAM" id="SSF82114">
    <property type="entry name" value="Riboflavin kinase-like"/>
    <property type="match status" value="1"/>
</dbReference>
<organism evidence="16 17">
    <name type="scientific">Myroides odoratimimus</name>
    <dbReference type="NCBI Taxonomy" id="76832"/>
    <lineage>
        <taxon>Bacteria</taxon>
        <taxon>Pseudomonadati</taxon>
        <taxon>Bacteroidota</taxon>
        <taxon>Flavobacteriia</taxon>
        <taxon>Flavobacteriales</taxon>
        <taxon>Flavobacteriaceae</taxon>
        <taxon>Myroides</taxon>
    </lineage>
</organism>
<dbReference type="GO" id="GO:0003919">
    <property type="term" value="F:FMN adenylyltransferase activity"/>
    <property type="evidence" value="ECO:0007669"/>
    <property type="project" value="UniProtKB-UniRule"/>
</dbReference>
<evidence type="ECO:0000256" key="6">
    <source>
        <dbReference type="ARBA" id="ARBA00022679"/>
    </source>
</evidence>
<dbReference type="GO" id="GO:0009398">
    <property type="term" value="P:FMN biosynthetic process"/>
    <property type="evidence" value="ECO:0007669"/>
    <property type="project" value="UniProtKB-UniRule"/>
</dbReference>
<keyword evidence="9 15" id="KW-0418">Kinase</keyword>
<dbReference type="GO" id="GO:0006747">
    <property type="term" value="P:FAD biosynthetic process"/>
    <property type="evidence" value="ECO:0007669"/>
    <property type="project" value="UniProtKB-UniRule"/>
</dbReference>
<dbReference type="Gene3D" id="2.40.30.30">
    <property type="entry name" value="Riboflavin kinase-like"/>
    <property type="match status" value="1"/>
</dbReference>
<dbReference type="GO" id="GO:0009231">
    <property type="term" value="P:riboflavin biosynthetic process"/>
    <property type="evidence" value="ECO:0007669"/>
    <property type="project" value="InterPro"/>
</dbReference>
<comment type="catalytic activity">
    <reaction evidence="13 15">
        <text>riboflavin + ATP = FMN + ADP + H(+)</text>
        <dbReference type="Rhea" id="RHEA:14357"/>
        <dbReference type="ChEBI" id="CHEBI:15378"/>
        <dbReference type="ChEBI" id="CHEBI:30616"/>
        <dbReference type="ChEBI" id="CHEBI:57986"/>
        <dbReference type="ChEBI" id="CHEBI:58210"/>
        <dbReference type="ChEBI" id="CHEBI:456216"/>
        <dbReference type="EC" id="2.7.1.26"/>
    </reaction>
</comment>
<dbReference type="EC" id="2.7.7.2" evidence="15"/>
<dbReference type="RefSeq" id="WP_006257667.1">
    <property type="nucleotide sequence ID" value="NZ_BCMQ01000001.1"/>
</dbReference>
<comment type="function">
    <text evidence="1">Catalyzes the phosphorylation of riboflavin to FMN followed by the adenylation of FMN to FAD.</text>
</comment>
<comment type="catalytic activity">
    <reaction evidence="14 15">
        <text>FMN + ATP + H(+) = FAD + diphosphate</text>
        <dbReference type="Rhea" id="RHEA:17237"/>
        <dbReference type="ChEBI" id="CHEBI:15378"/>
        <dbReference type="ChEBI" id="CHEBI:30616"/>
        <dbReference type="ChEBI" id="CHEBI:33019"/>
        <dbReference type="ChEBI" id="CHEBI:57692"/>
        <dbReference type="ChEBI" id="CHEBI:58210"/>
        <dbReference type="EC" id="2.7.7.2"/>
    </reaction>
</comment>
<dbReference type="InterPro" id="IPR002606">
    <property type="entry name" value="Riboflavin_kinase_bac"/>
</dbReference>
<dbReference type="KEGG" id="mod:AS202_06695"/>
<proteinExistence type="inferred from homology"/>
<dbReference type="SMART" id="SM00904">
    <property type="entry name" value="Flavokinase"/>
    <property type="match status" value="1"/>
</dbReference>
<dbReference type="InterPro" id="IPR014729">
    <property type="entry name" value="Rossmann-like_a/b/a_fold"/>
</dbReference>
<accession>A0A0S7E8I0</accession>
<keyword evidence="7 15" id="KW-0548">Nucleotidyltransferase</keyword>
<dbReference type="Proteomes" id="UP000069030">
    <property type="component" value="Chromosome"/>
</dbReference>
<sequence>MKTFSSIADFNCDKKVVATLGTFDGVHVGHQMIIKKLVDSAKANGGESLVLTFFPHPRMVLKQDNSIRLLNTIEEKKELLKGLELDNLVIQKFDLEFAQLSAEEFVKLVLVDKFNISKIIIGYDHRFGKNRTADIHDLKAFGEKYGFEVEEISAQEIDHVSISSTKIRVALEEDGNMMLANEFLGYEYYFSGTVVHGKKLGRKLGFPTANIVVDEDYKLIPENGVYVVESELNGAKVMGMMSVGINPTFADHPYTIEVNYLDWDGDLYDQKLKVRILDRIRDELKFSGLDELIAKLKDDERVTREFFSRYEGKTVPSDR</sequence>
<dbReference type="FunFam" id="3.40.50.620:FF:000021">
    <property type="entry name" value="Riboflavin biosynthesis protein"/>
    <property type="match status" value="1"/>
</dbReference>
<keyword evidence="6 15" id="KW-0808">Transferase</keyword>
<evidence type="ECO:0000313" key="16">
    <source>
        <dbReference type="EMBL" id="ALU25847.1"/>
    </source>
</evidence>
<comment type="pathway">
    <text evidence="2 15">Cofactor biosynthesis; FAD biosynthesis; FAD from FMN: step 1/1.</text>
</comment>
<dbReference type="Pfam" id="PF01687">
    <property type="entry name" value="Flavokinase"/>
    <property type="match status" value="1"/>
</dbReference>
<keyword evidence="8 15" id="KW-0547">Nucleotide-binding</keyword>
<evidence type="ECO:0000256" key="11">
    <source>
        <dbReference type="ARBA" id="ARBA00022840"/>
    </source>
</evidence>
<dbReference type="Gene3D" id="3.40.50.620">
    <property type="entry name" value="HUPs"/>
    <property type="match status" value="1"/>
</dbReference>
<evidence type="ECO:0000256" key="4">
    <source>
        <dbReference type="ARBA" id="ARBA00022630"/>
    </source>
</evidence>
<evidence type="ECO:0000256" key="13">
    <source>
        <dbReference type="ARBA" id="ARBA00047880"/>
    </source>
</evidence>
<dbReference type="InterPro" id="IPR023468">
    <property type="entry name" value="Riboflavin_kinase"/>
</dbReference>
<evidence type="ECO:0000256" key="8">
    <source>
        <dbReference type="ARBA" id="ARBA00022741"/>
    </source>
</evidence>
<evidence type="ECO:0000256" key="1">
    <source>
        <dbReference type="ARBA" id="ARBA00002121"/>
    </source>
</evidence>
<evidence type="ECO:0000313" key="17">
    <source>
        <dbReference type="Proteomes" id="UP000069030"/>
    </source>
</evidence>
<dbReference type="NCBIfam" id="NF004162">
    <property type="entry name" value="PRK05627.1-5"/>
    <property type="match status" value="1"/>
</dbReference>
<keyword evidence="5 15" id="KW-0288">FMN</keyword>
<dbReference type="InterPro" id="IPR023465">
    <property type="entry name" value="Riboflavin_kinase_dom_sf"/>
</dbReference>
<comment type="pathway">
    <text evidence="3 15">Cofactor biosynthesis; FMN biosynthesis; FMN from riboflavin (ATP route): step 1/1.</text>
</comment>
<dbReference type="GO" id="GO:0005524">
    <property type="term" value="F:ATP binding"/>
    <property type="evidence" value="ECO:0007669"/>
    <property type="project" value="UniProtKB-UniRule"/>
</dbReference>
<dbReference type="NCBIfam" id="NF004160">
    <property type="entry name" value="PRK05627.1-3"/>
    <property type="match status" value="1"/>
</dbReference>
<dbReference type="SUPFAM" id="SSF52374">
    <property type="entry name" value="Nucleotidylyl transferase"/>
    <property type="match status" value="1"/>
</dbReference>
<reference evidence="16 17" key="1">
    <citation type="journal article" date="2016" name="J. Zhejiang Univ. Sci. B">
        <title>Antibiotic resistance mechanisms of Myroides sp.</title>
        <authorList>
            <person name="Hu S."/>
            <person name="Yuan S."/>
            <person name="Qu H."/>
            <person name="Jiang T."/>
            <person name="Zhou Y."/>
            <person name="Wang M."/>
            <person name="Ming D."/>
        </authorList>
    </citation>
    <scope>NUCLEOTIDE SEQUENCE [LARGE SCALE GENOMIC DNA]</scope>
    <source>
        <strain evidence="16 17">PR63039</strain>
    </source>
</reference>
<dbReference type="PANTHER" id="PTHR22749:SF6">
    <property type="entry name" value="RIBOFLAVIN KINASE"/>
    <property type="match status" value="1"/>
</dbReference>
<dbReference type="CDD" id="cd02064">
    <property type="entry name" value="FAD_synthetase_N"/>
    <property type="match status" value="1"/>
</dbReference>
<keyword evidence="11 15" id="KW-0067">ATP-binding</keyword>
<dbReference type="eggNOG" id="COG0196">
    <property type="taxonomic scope" value="Bacteria"/>
</dbReference>
<dbReference type="AlphaFoldDB" id="A0A0S7E8I0"/>
<dbReference type="NCBIfam" id="TIGR00083">
    <property type="entry name" value="ribF"/>
    <property type="match status" value="1"/>
</dbReference>
<evidence type="ECO:0000256" key="9">
    <source>
        <dbReference type="ARBA" id="ARBA00022777"/>
    </source>
</evidence>
<keyword evidence="10 15" id="KW-0274">FAD</keyword>
<dbReference type="PIRSF" id="PIRSF004491">
    <property type="entry name" value="FAD_Synth"/>
    <property type="match status" value="1"/>
</dbReference>
<dbReference type="InterPro" id="IPR015864">
    <property type="entry name" value="FAD_synthase"/>
</dbReference>
<protein>
    <recommendedName>
        <fullName evidence="15">Riboflavin biosynthesis protein</fullName>
    </recommendedName>
    <domain>
        <recommendedName>
            <fullName evidence="15">Riboflavin kinase</fullName>
            <ecNumber evidence="15">2.7.1.26</ecNumber>
        </recommendedName>
        <alternativeName>
            <fullName evidence="15">Flavokinase</fullName>
        </alternativeName>
    </domain>
    <domain>
        <recommendedName>
            <fullName evidence="15">FMN adenylyltransferase</fullName>
            <ecNumber evidence="15">2.7.7.2</ecNumber>
        </recommendedName>
        <alternativeName>
            <fullName evidence="15">FAD pyrophosphorylase</fullName>
        </alternativeName>
        <alternativeName>
            <fullName evidence="15">FAD synthase</fullName>
        </alternativeName>
    </domain>
</protein>